<dbReference type="PANTHER" id="PTHR21325:SF31">
    <property type="entry name" value="GH22081P-RELATED"/>
    <property type="match status" value="1"/>
</dbReference>
<dbReference type="SUPFAM" id="SSF52266">
    <property type="entry name" value="SGNH hydrolase"/>
    <property type="match status" value="1"/>
</dbReference>
<dbReference type="RefSeq" id="XP_006820483.1">
    <property type="nucleotide sequence ID" value="XM_006820420.1"/>
</dbReference>
<dbReference type="GeneID" id="100379026"/>
<dbReference type="InterPro" id="IPR035547">
    <property type="entry name" value="Phospholipase_B"/>
</dbReference>
<proteinExistence type="predicted"/>
<organism evidence="2 3">
    <name type="scientific">Saccoglossus kowalevskii</name>
    <name type="common">Acorn worm</name>
    <dbReference type="NCBI Taxonomy" id="10224"/>
    <lineage>
        <taxon>Eukaryota</taxon>
        <taxon>Metazoa</taxon>
        <taxon>Hemichordata</taxon>
        <taxon>Enteropneusta</taxon>
        <taxon>Harrimaniidae</taxon>
        <taxon>Saccoglossus</taxon>
    </lineage>
</organism>
<evidence type="ECO:0000313" key="2">
    <source>
        <dbReference type="Proteomes" id="UP000694865"/>
    </source>
</evidence>
<reference evidence="3" key="1">
    <citation type="submission" date="2025-08" db="UniProtKB">
        <authorList>
            <consortium name="RefSeq"/>
        </authorList>
    </citation>
    <scope>IDENTIFICATION</scope>
    <source>
        <tissue evidence="3">Testes</tissue>
    </source>
</reference>
<dbReference type="Gene3D" id="3.40.50.1110">
    <property type="entry name" value="SGNH hydrolase"/>
    <property type="match status" value="1"/>
</dbReference>
<dbReference type="CDD" id="cd01824">
    <property type="entry name" value="Phospholipase_B_like"/>
    <property type="match status" value="1"/>
</dbReference>
<evidence type="ECO:0000256" key="1">
    <source>
        <dbReference type="SAM" id="Phobius"/>
    </source>
</evidence>
<dbReference type="Proteomes" id="UP000694865">
    <property type="component" value="Unplaced"/>
</dbReference>
<keyword evidence="1" id="KW-0472">Membrane</keyword>
<keyword evidence="1" id="KW-0812">Transmembrane</keyword>
<dbReference type="InterPro" id="IPR038885">
    <property type="entry name" value="PLB1"/>
</dbReference>
<name>A0ABM0MKE2_SACKO</name>
<keyword evidence="2" id="KW-1185">Reference proteome</keyword>
<gene>
    <name evidence="3" type="primary">LOC100379026</name>
</gene>
<dbReference type="InterPro" id="IPR001087">
    <property type="entry name" value="GDSL"/>
</dbReference>
<accession>A0ABM0MKE2</accession>
<keyword evidence="1" id="KW-1133">Transmembrane helix</keyword>
<dbReference type="Pfam" id="PF00657">
    <property type="entry name" value="Lipase_GDSL"/>
    <property type="match status" value="1"/>
</dbReference>
<protein>
    <submittedName>
        <fullName evidence="3">Phospholipase B1, membrane-associated-like</fullName>
    </submittedName>
</protein>
<evidence type="ECO:0000313" key="3">
    <source>
        <dbReference type="RefSeq" id="XP_006820483.1"/>
    </source>
</evidence>
<sequence>MFTGWNTYVAELERLQNNSSSSELLKNVRSTNKPSGLKDFPCNVGIVKGEKVADSVHSLRPGDVKVVGAIGDSLTAGNGARASVLPQCLIEYRGSSFSVGGANVLEKQITFPNILKKYNPNVVGFSKGTSMKWFNDEDKSQFNVAVAGADAKDILGQARVLIKRMKSHHAVDFVNDWKIVTVLIGGNDLCDWCDDKEIFKPERYISHIRETLDLLHSEMPRTFVNLLLAPNVIELAKLSGISCKVVHHFLCECASFGNEVKLMPILQQYRVLTKELVASGRYDTKDDFTVVLQPFLEKTTIPTKKSGDVDYSYIAPDCFHFSVKGHEQASKALWHNMLEPVGNKSTLWMPGEPLRCPTQENPFFYTALNSESKPKSFATSYGGSAGEDNPSGRTVNSALIGFIGVLAILACVIITTMLVIKSSKNKLKGKTEENEWLLTMNSVDA</sequence>
<feature type="transmembrane region" description="Helical" evidence="1">
    <location>
        <begin position="398"/>
        <end position="420"/>
    </location>
</feature>
<dbReference type="InterPro" id="IPR036514">
    <property type="entry name" value="SGNH_hydro_sf"/>
</dbReference>
<dbReference type="PANTHER" id="PTHR21325">
    <property type="entry name" value="PHOSPHOLIPASE B, PLB1"/>
    <property type="match status" value="1"/>
</dbReference>